<feature type="region of interest" description="Disordered" evidence="1">
    <location>
        <begin position="1"/>
        <end position="37"/>
    </location>
</feature>
<reference evidence="2" key="1">
    <citation type="submission" date="2021-01" db="EMBL/GenBank/DDBJ databases">
        <authorList>
            <person name="Corre E."/>
            <person name="Pelletier E."/>
            <person name="Niang G."/>
            <person name="Scheremetjew M."/>
            <person name="Finn R."/>
            <person name="Kale V."/>
            <person name="Holt S."/>
            <person name="Cochrane G."/>
            <person name="Meng A."/>
            <person name="Brown T."/>
            <person name="Cohen L."/>
        </authorList>
    </citation>
    <scope>NUCLEOTIDE SEQUENCE</scope>
    <source>
        <strain evidence="2">SAG 11-48b</strain>
    </source>
</reference>
<protein>
    <submittedName>
        <fullName evidence="2">Uncharacterized protein</fullName>
    </submittedName>
</protein>
<accession>A0A7S2QTM9</accession>
<name>A0A7S2QTM9_9CHLO</name>
<proteinExistence type="predicted"/>
<feature type="region of interest" description="Disordered" evidence="1">
    <location>
        <begin position="194"/>
        <end position="218"/>
    </location>
</feature>
<sequence>MSTCATQECPSKHTSGNKSTQWKRSGPTLWQHTTKGREGTRGYKTGVYSDNKWYKVPFFPWIYTRRCTTIRTPSLKSRDAVSETCSQTLGPNPRSNRSVRYQDTIICPAQAHLNFYERNLEYFHDTARKCPPDHPNLSKVLDLCGTTIDDMLLVTWRPRAEPLSVLASEAHEHNWATLLCEYEAGLVGTGTQMRQQRPAPHVQSDPPTDSHLTNAQRKGVWTEAPSGDETLTLRLAHNLVGFEPRPSNPDLDILPTHAYHIQLGIKAPNCTGISMLTSAMPSTLNTLITLKAGPWALSARGG</sequence>
<dbReference type="AlphaFoldDB" id="A0A7S2QTM9"/>
<dbReference type="EMBL" id="HBHD01000784">
    <property type="protein sequence ID" value="CAD9651415.1"/>
    <property type="molecule type" value="Transcribed_RNA"/>
</dbReference>
<evidence type="ECO:0000313" key="2">
    <source>
        <dbReference type="EMBL" id="CAD9651415.1"/>
    </source>
</evidence>
<organism evidence="2">
    <name type="scientific">Chlamydomonas chlamydogama</name>
    <dbReference type="NCBI Taxonomy" id="225041"/>
    <lineage>
        <taxon>Eukaryota</taxon>
        <taxon>Viridiplantae</taxon>
        <taxon>Chlorophyta</taxon>
        <taxon>core chlorophytes</taxon>
        <taxon>Chlorophyceae</taxon>
        <taxon>CS clade</taxon>
        <taxon>Chlamydomonadales</taxon>
        <taxon>Chlamydomonadaceae</taxon>
        <taxon>Chlamydomonas</taxon>
    </lineage>
</organism>
<feature type="compositionally biased region" description="Polar residues" evidence="1">
    <location>
        <begin position="1"/>
        <end position="33"/>
    </location>
</feature>
<feature type="compositionally biased region" description="Polar residues" evidence="1">
    <location>
        <begin position="205"/>
        <end position="216"/>
    </location>
</feature>
<evidence type="ECO:0000256" key="1">
    <source>
        <dbReference type="SAM" id="MobiDB-lite"/>
    </source>
</evidence>
<gene>
    <name evidence="2" type="ORF">CCHL1392_LOCUS418</name>
</gene>